<evidence type="ECO:0000313" key="5">
    <source>
        <dbReference type="Proteomes" id="UP000794436"/>
    </source>
</evidence>
<protein>
    <recommendedName>
        <fullName evidence="3">N-acetyltransferase domain-containing protein</fullName>
    </recommendedName>
</protein>
<gene>
    <name evidence="4" type="ORF">Poli38472_005188</name>
</gene>
<dbReference type="Proteomes" id="UP000794436">
    <property type="component" value="Unassembled WGS sequence"/>
</dbReference>
<dbReference type="Gene3D" id="3.40.630.30">
    <property type="match status" value="1"/>
</dbReference>
<dbReference type="CDD" id="cd04301">
    <property type="entry name" value="NAT_SF"/>
    <property type="match status" value="1"/>
</dbReference>
<evidence type="ECO:0000313" key="4">
    <source>
        <dbReference type="EMBL" id="TMW62570.1"/>
    </source>
</evidence>
<dbReference type="Pfam" id="PF00583">
    <property type="entry name" value="Acetyltransf_1"/>
    <property type="match status" value="1"/>
</dbReference>
<dbReference type="InterPro" id="IPR000182">
    <property type="entry name" value="GNAT_dom"/>
</dbReference>
<dbReference type="InterPro" id="IPR050832">
    <property type="entry name" value="Bact_Acetyltransf"/>
</dbReference>
<dbReference type="SUPFAM" id="SSF55729">
    <property type="entry name" value="Acyl-CoA N-acyltransferases (Nat)"/>
    <property type="match status" value="1"/>
</dbReference>
<dbReference type="GO" id="GO:0016747">
    <property type="term" value="F:acyltransferase activity, transferring groups other than amino-acyl groups"/>
    <property type="evidence" value="ECO:0007669"/>
    <property type="project" value="InterPro"/>
</dbReference>
<dbReference type="EMBL" id="SPLM01000073">
    <property type="protein sequence ID" value="TMW62570.1"/>
    <property type="molecule type" value="Genomic_DNA"/>
</dbReference>
<keyword evidence="1" id="KW-0808">Transferase</keyword>
<feature type="domain" description="N-acetyltransferase" evidence="3">
    <location>
        <begin position="4"/>
        <end position="161"/>
    </location>
</feature>
<keyword evidence="5" id="KW-1185">Reference proteome</keyword>
<dbReference type="OrthoDB" id="2155027at2759"/>
<dbReference type="PROSITE" id="PS51186">
    <property type="entry name" value="GNAT"/>
    <property type="match status" value="1"/>
</dbReference>
<keyword evidence="2" id="KW-0012">Acyltransferase</keyword>
<comment type="caution">
    <text evidence="4">The sequence shown here is derived from an EMBL/GenBank/DDBJ whole genome shotgun (WGS) entry which is preliminary data.</text>
</comment>
<accession>A0A8K1CH16</accession>
<name>A0A8K1CH16_PYTOL</name>
<reference evidence="4" key="1">
    <citation type="submission" date="2019-03" db="EMBL/GenBank/DDBJ databases">
        <title>Long read genome sequence of the mycoparasitic Pythium oligandrum ATCC 38472 isolated from sugarbeet rhizosphere.</title>
        <authorList>
            <person name="Gaulin E."/>
        </authorList>
    </citation>
    <scope>NUCLEOTIDE SEQUENCE</scope>
    <source>
        <strain evidence="4">ATCC 38472_TT</strain>
    </source>
</reference>
<evidence type="ECO:0000259" key="3">
    <source>
        <dbReference type="PROSITE" id="PS51186"/>
    </source>
</evidence>
<organism evidence="4 5">
    <name type="scientific">Pythium oligandrum</name>
    <name type="common">Mycoparasitic fungus</name>
    <dbReference type="NCBI Taxonomy" id="41045"/>
    <lineage>
        <taxon>Eukaryota</taxon>
        <taxon>Sar</taxon>
        <taxon>Stramenopiles</taxon>
        <taxon>Oomycota</taxon>
        <taxon>Peronosporomycetes</taxon>
        <taxon>Pythiales</taxon>
        <taxon>Pythiaceae</taxon>
        <taxon>Pythium</taxon>
    </lineage>
</organism>
<dbReference type="InterPro" id="IPR016181">
    <property type="entry name" value="Acyl_CoA_acyltransferase"/>
</dbReference>
<sequence>MNAFHVRSATSSDAEMLSHIAARTFSDTFGHLYPQQDLETYLAKAYAVDKMQEQIDDSDMYTVFIFSNKEAETPCGFSMLWDGSIRPGDDDRDTRNHLEFKRFYIMKEYHGTGAAGVLMKHVMQVIRQKQRQVVWLIVWENNLRAHNFYKKYGFQETGEHF</sequence>
<dbReference type="AlphaFoldDB" id="A0A8K1CH16"/>
<evidence type="ECO:0000256" key="2">
    <source>
        <dbReference type="ARBA" id="ARBA00023315"/>
    </source>
</evidence>
<proteinExistence type="predicted"/>
<dbReference type="PANTHER" id="PTHR43877">
    <property type="entry name" value="AMINOALKYLPHOSPHONATE N-ACETYLTRANSFERASE-RELATED-RELATED"/>
    <property type="match status" value="1"/>
</dbReference>
<evidence type="ECO:0000256" key="1">
    <source>
        <dbReference type="ARBA" id="ARBA00022679"/>
    </source>
</evidence>